<organism evidence="5">
    <name type="scientific">uncultured Sulfurovum sp</name>
    <dbReference type="NCBI Taxonomy" id="269237"/>
    <lineage>
        <taxon>Bacteria</taxon>
        <taxon>Pseudomonadati</taxon>
        <taxon>Campylobacterota</taxon>
        <taxon>Epsilonproteobacteria</taxon>
        <taxon>Campylobacterales</taxon>
        <taxon>Sulfurovaceae</taxon>
        <taxon>Sulfurovum</taxon>
        <taxon>environmental samples</taxon>
    </lineage>
</organism>
<keyword evidence="2 5" id="KW-0378">Hydrolase</keyword>
<accession>A0A6S6S5A6</accession>
<dbReference type="InterPro" id="IPR003778">
    <property type="entry name" value="CT_A_B"/>
</dbReference>
<dbReference type="Gene3D" id="2.40.100.10">
    <property type="entry name" value="Cyclophilin-like"/>
    <property type="match status" value="1"/>
</dbReference>
<dbReference type="Pfam" id="PF02626">
    <property type="entry name" value="CT_A_B"/>
    <property type="match status" value="1"/>
</dbReference>
<dbReference type="GO" id="GO:0005524">
    <property type="term" value="F:ATP binding"/>
    <property type="evidence" value="ECO:0007669"/>
    <property type="project" value="UniProtKB-KW"/>
</dbReference>
<proteinExistence type="predicted"/>
<dbReference type="SUPFAM" id="SSF50891">
    <property type="entry name" value="Cyclophilin-like"/>
    <property type="match status" value="1"/>
</dbReference>
<name>A0A6S6S5A6_9BACT</name>
<evidence type="ECO:0000256" key="1">
    <source>
        <dbReference type="ARBA" id="ARBA00022741"/>
    </source>
</evidence>
<keyword evidence="3" id="KW-0067">ATP-binding</keyword>
<dbReference type="GO" id="GO:0004039">
    <property type="term" value="F:allophanate hydrolase activity"/>
    <property type="evidence" value="ECO:0007669"/>
    <property type="project" value="UniProtKB-EC"/>
</dbReference>
<evidence type="ECO:0000256" key="3">
    <source>
        <dbReference type="ARBA" id="ARBA00022840"/>
    </source>
</evidence>
<dbReference type="EC" id="3.5.1.54" evidence="5"/>
<dbReference type="InterPro" id="IPR052708">
    <property type="entry name" value="PxpC"/>
</dbReference>
<dbReference type="AlphaFoldDB" id="A0A6S6S5A6"/>
<dbReference type="PANTHER" id="PTHR43309">
    <property type="entry name" value="5-OXOPROLINASE SUBUNIT C"/>
    <property type="match status" value="1"/>
</dbReference>
<keyword evidence="1" id="KW-0547">Nucleotide-binding</keyword>
<dbReference type="PANTHER" id="PTHR43309:SF5">
    <property type="entry name" value="5-OXOPROLINASE SUBUNIT C"/>
    <property type="match status" value="1"/>
</dbReference>
<sequence length="311" mass="35199">MLSILLKWGIRFNLKGFKVLQSGLFTTLQDQGRYGYNHLGITHSGAMDEYAYLWSQKLLGNKNTNAIEVMVGLKLKAEVATTISVCGANLNFKINGTAQPIWQTHFVENRDVISFDKRISGQRAYLSVKDGFMLEKTYESYATTLKENIGAKLQKEDVLVCNSSRKTHTKRVAKKYIPNYNQPLTLRVLPSYQNDYFSEKEQAKFFNTEYAITLQSDRMGAKLKGESITPNKSGLISEGIAFGAVQIPKDGQPILLLKERQTIGGYPKIGTVLAIDCFRFSQLAVGNKVRFKRISLEEAREKTLEFYKSFK</sequence>
<feature type="domain" description="Carboxyltransferase" evidence="4">
    <location>
        <begin position="38"/>
        <end position="307"/>
    </location>
</feature>
<evidence type="ECO:0000256" key="2">
    <source>
        <dbReference type="ARBA" id="ARBA00022801"/>
    </source>
</evidence>
<reference evidence="5" key="1">
    <citation type="submission" date="2020-01" db="EMBL/GenBank/DDBJ databases">
        <authorList>
            <person name="Meier V. D."/>
            <person name="Meier V D."/>
        </authorList>
    </citation>
    <scope>NUCLEOTIDE SEQUENCE</scope>
    <source>
        <strain evidence="5">HLG_WM_MAG_04</strain>
    </source>
</reference>
<evidence type="ECO:0000259" key="4">
    <source>
        <dbReference type="SMART" id="SM00797"/>
    </source>
</evidence>
<dbReference type="InterPro" id="IPR029000">
    <property type="entry name" value="Cyclophilin-like_dom_sf"/>
</dbReference>
<gene>
    <name evidence="5" type="ORF">HELGO_WM2182</name>
</gene>
<dbReference type="SMART" id="SM00797">
    <property type="entry name" value="AHS2"/>
    <property type="match status" value="1"/>
</dbReference>
<evidence type="ECO:0000313" key="5">
    <source>
        <dbReference type="EMBL" id="CAA6802883.1"/>
    </source>
</evidence>
<dbReference type="EMBL" id="CACVAX010000006">
    <property type="protein sequence ID" value="CAA6802883.1"/>
    <property type="molecule type" value="Genomic_DNA"/>
</dbReference>
<protein>
    <submittedName>
        <fullName evidence="5">Allophanate hydrolase 2 subunit 2 (EC)</fullName>
        <ecNumber evidence="5">3.5.1.54</ecNumber>
    </submittedName>
</protein>